<accession>G4SXG4</accession>
<evidence type="ECO:0000313" key="2">
    <source>
        <dbReference type="EMBL" id="CCE25328.1"/>
    </source>
</evidence>
<dbReference type="PANTHER" id="PTHR30547:SF5">
    <property type="entry name" value="NUCLEASE YHCG-RELATED"/>
    <property type="match status" value="1"/>
</dbReference>
<dbReference type="PATRIC" id="fig|271065.3.peg.3789"/>
<dbReference type="EMBL" id="FO082060">
    <property type="protein sequence ID" value="CCE25328.1"/>
    <property type="molecule type" value="Genomic_DNA"/>
</dbReference>
<protein>
    <recommendedName>
        <fullName evidence="1">YhcG N-terminal domain-containing protein</fullName>
    </recommendedName>
</protein>
<gene>
    <name evidence="2" type="ordered locus">MEALZ_3670</name>
</gene>
<dbReference type="Pfam" id="PF17761">
    <property type="entry name" value="DUF1016_N"/>
    <property type="match status" value="1"/>
</dbReference>
<evidence type="ECO:0000313" key="3">
    <source>
        <dbReference type="Proteomes" id="UP000008315"/>
    </source>
</evidence>
<sequence>MKHEMASVPHEFMSEVKALVEKTRNTIAQEVNQQMTYLYWQLGKRINEEVLQGQRADYGKKIVTSLSRQLTADYGKSFSEKNLRKMMQFSAIFPDENNVAPLMRQLSWTHFTLLIPIADEF</sequence>
<organism evidence="2 3">
    <name type="scientific">Methylotuvimicrobium alcaliphilum (strain DSM 19304 / NCIMB 14124 / VKM B-2133 / 20Z)</name>
    <name type="common">Methylomicrobium alcaliphilum</name>
    <dbReference type="NCBI Taxonomy" id="1091494"/>
    <lineage>
        <taxon>Bacteria</taxon>
        <taxon>Pseudomonadati</taxon>
        <taxon>Pseudomonadota</taxon>
        <taxon>Gammaproteobacteria</taxon>
        <taxon>Methylococcales</taxon>
        <taxon>Methylococcaceae</taxon>
        <taxon>Methylotuvimicrobium</taxon>
    </lineage>
</organism>
<dbReference type="KEGG" id="mah:MEALZ_3670"/>
<evidence type="ECO:0000259" key="1">
    <source>
        <dbReference type="Pfam" id="PF17761"/>
    </source>
</evidence>
<dbReference type="AlphaFoldDB" id="G4SXG4"/>
<dbReference type="PANTHER" id="PTHR30547">
    <property type="entry name" value="UNCHARACTERIZED PROTEIN YHCG-RELATED"/>
    <property type="match status" value="1"/>
</dbReference>
<reference evidence="3" key="1">
    <citation type="journal article" date="2012" name="J. Bacteriol.">
        <title>Genome sequence of the haloalkaliphilic methanotrophic bacterium Methylomicrobium alcaliphilum 20Z.</title>
        <authorList>
            <person name="Vuilleumier S."/>
            <person name="Khmelenina V.N."/>
            <person name="Bringel F."/>
            <person name="Reshetnikov A.S."/>
            <person name="Lajus A."/>
            <person name="Mangenot S."/>
            <person name="Rouy Z."/>
            <person name="Op den Camp H.J."/>
            <person name="Jetten M.S."/>
            <person name="Dispirito A.A."/>
            <person name="Dunfield P."/>
            <person name="Klotz M.G."/>
            <person name="Semrau J.D."/>
            <person name="Stein L.Y."/>
            <person name="Barbe V."/>
            <person name="Medigue C."/>
            <person name="Trotsenko Y.A."/>
            <person name="Kalyuzhnaya M.G."/>
        </authorList>
    </citation>
    <scope>NUCLEOTIDE SEQUENCE [LARGE SCALE GENOMIC DNA]</scope>
    <source>
        <strain evidence="3">DSM 19304 / NCIMB 14124 / VKM B-2133 / 20Z</strain>
    </source>
</reference>
<keyword evidence="3" id="KW-1185">Reference proteome</keyword>
<dbReference type="RefSeq" id="WP_014150083.1">
    <property type="nucleotide sequence ID" value="NC_016112.1"/>
</dbReference>
<dbReference type="InterPro" id="IPR053148">
    <property type="entry name" value="PD-DEXK-like_domain"/>
</dbReference>
<proteinExistence type="predicted"/>
<dbReference type="STRING" id="1091494.MEALZ_3670"/>
<dbReference type="HOGENOM" id="CLU_046640_5_2_6"/>
<dbReference type="InterPro" id="IPR041527">
    <property type="entry name" value="YhcG_N"/>
</dbReference>
<feature type="domain" description="YhcG N-terminal" evidence="1">
    <location>
        <begin position="15"/>
        <end position="120"/>
    </location>
</feature>
<dbReference type="Proteomes" id="UP000008315">
    <property type="component" value="Chromosome"/>
</dbReference>
<name>G4SXG4_META2</name>